<protein>
    <submittedName>
        <fullName evidence="2">Uncharacterized protein</fullName>
    </submittedName>
</protein>
<feature type="non-terminal residue" evidence="2">
    <location>
        <position position="81"/>
    </location>
</feature>
<organism evidence="2 3">
    <name type="scientific">Sorghum bicolor</name>
    <name type="common">Sorghum</name>
    <name type="synonym">Sorghum vulgare</name>
    <dbReference type="NCBI Taxonomy" id="4558"/>
    <lineage>
        <taxon>Eukaryota</taxon>
        <taxon>Viridiplantae</taxon>
        <taxon>Streptophyta</taxon>
        <taxon>Embryophyta</taxon>
        <taxon>Tracheophyta</taxon>
        <taxon>Spermatophyta</taxon>
        <taxon>Magnoliopsida</taxon>
        <taxon>Liliopsida</taxon>
        <taxon>Poales</taxon>
        <taxon>Poaceae</taxon>
        <taxon>PACMAD clade</taxon>
        <taxon>Panicoideae</taxon>
        <taxon>Andropogonodae</taxon>
        <taxon>Andropogoneae</taxon>
        <taxon>Sorghinae</taxon>
        <taxon>Sorghum</taxon>
    </lineage>
</organism>
<dbReference type="AlphaFoldDB" id="A0A921Q280"/>
<accession>A0A921Q280</accession>
<reference evidence="2" key="1">
    <citation type="journal article" date="2019" name="BMC Genomics">
        <title>A new reference genome for Sorghum bicolor reveals high levels of sequence similarity between sweet and grain genotypes: implications for the genetics of sugar metabolism.</title>
        <authorList>
            <person name="Cooper E.A."/>
            <person name="Brenton Z.W."/>
            <person name="Flinn B.S."/>
            <person name="Jenkins J."/>
            <person name="Shu S."/>
            <person name="Flowers D."/>
            <person name="Luo F."/>
            <person name="Wang Y."/>
            <person name="Xia P."/>
            <person name="Barry K."/>
            <person name="Daum C."/>
            <person name="Lipzen A."/>
            <person name="Yoshinaga Y."/>
            <person name="Schmutz J."/>
            <person name="Saski C."/>
            <person name="Vermerris W."/>
            <person name="Kresovich S."/>
        </authorList>
    </citation>
    <scope>NUCLEOTIDE SEQUENCE</scope>
</reference>
<comment type="caution">
    <text evidence="2">The sequence shown here is derived from an EMBL/GenBank/DDBJ whole genome shotgun (WGS) entry which is preliminary data.</text>
</comment>
<dbReference type="EMBL" id="CM027689">
    <property type="protein sequence ID" value="KAG0512436.1"/>
    <property type="molecule type" value="Genomic_DNA"/>
</dbReference>
<reference evidence="2" key="2">
    <citation type="submission" date="2020-10" db="EMBL/GenBank/DDBJ databases">
        <authorList>
            <person name="Cooper E.A."/>
            <person name="Brenton Z.W."/>
            <person name="Flinn B.S."/>
            <person name="Jenkins J."/>
            <person name="Shu S."/>
            <person name="Flowers D."/>
            <person name="Luo F."/>
            <person name="Wang Y."/>
            <person name="Xia P."/>
            <person name="Barry K."/>
            <person name="Daum C."/>
            <person name="Lipzen A."/>
            <person name="Yoshinaga Y."/>
            <person name="Schmutz J."/>
            <person name="Saski C."/>
            <person name="Vermerris W."/>
            <person name="Kresovich S."/>
        </authorList>
    </citation>
    <scope>NUCLEOTIDE SEQUENCE</scope>
</reference>
<evidence type="ECO:0000256" key="1">
    <source>
        <dbReference type="SAM" id="MobiDB-lite"/>
    </source>
</evidence>
<gene>
    <name evidence="2" type="ORF">BDA96_10G013100</name>
</gene>
<proteinExistence type="predicted"/>
<name>A0A921Q280_SORBI</name>
<feature type="region of interest" description="Disordered" evidence="1">
    <location>
        <begin position="24"/>
        <end position="44"/>
    </location>
</feature>
<sequence>MIHRRSELCAAALYRETVLDSNESEMEQKKIRRGGLRPGSAGLGNDAGSRHAAFSFPGGPFDLEAGLQKPPSLWLWPWPPY</sequence>
<evidence type="ECO:0000313" key="3">
    <source>
        <dbReference type="Proteomes" id="UP000807115"/>
    </source>
</evidence>
<dbReference type="Proteomes" id="UP000807115">
    <property type="component" value="Chromosome 10"/>
</dbReference>
<evidence type="ECO:0000313" key="2">
    <source>
        <dbReference type="EMBL" id="KAG0512436.1"/>
    </source>
</evidence>